<dbReference type="InterPro" id="IPR009780">
    <property type="entry name" value="DUF1344"/>
</dbReference>
<dbReference type="Proteomes" id="UP000510721">
    <property type="component" value="Chromosome"/>
</dbReference>
<organism evidence="2 3">
    <name type="scientific">Sinorhizobium mexicanum</name>
    <dbReference type="NCBI Taxonomy" id="375549"/>
    <lineage>
        <taxon>Bacteria</taxon>
        <taxon>Pseudomonadati</taxon>
        <taxon>Pseudomonadota</taxon>
        <taxon>Alphaproteobacteria</taxon>
        <taxon>Hyphomicrobiales</taxon>
        <taxon>Rhizobiaceae</taxon>
        <taxon>Sinorhizobium/Ensifer group</taxon>
        <taxon>Sinorhizobium</taxon>
    </lineage>
</organism>
<reference evidence="2 3" key="1">
    <citation type="submission" date="2019-06" db="EMBL/GenBank/DDBJ databases">
        <title>Complete genome sequence of Ensifer mexicanus ITTG R7 isolated from nodules of Acacia angustissima (Mill.) Kuntze.</title>
        <authorList>
            <person name="Rincon-Rosales R."/>
            <person name="Rogel M.A."/>
            <person name="Guerrero G."/>
            <person name="Rincon-Molina C.I."/>
            <person name="Lopez-Lopez A."/>
            <person name="Martinez-Romero E."/>
        </authorList>
    </citation>
    <scope>NUCLEOTIDE SEQUENCE [LARGE SCALE GENOMIC DNA]</scope>
    <source>
        <strain evidence="2 3">ITTG R7</strain>
    </source>
</reference>
<dbReference type="KEGG" id="emx:FKV68_07725"/>
<dbReference type="EMBL" id="CP041238">
    <property type="protein sequence ID" value="QLL63738.1"/>
    <property type="molecule type" value="Genomic_DNA"/>
</dbReference>
<proteinExistence type="predicted"/>
<dbReference type="Pfam" id="PF07076">
    <property type="entry name" value="DUF1344"/>
    <property type="match status" value="1"/>
</dbReference>
<name>A0A859R266_9HYPH</name>
<keyword evidence="1" id="KW-0732">Signal</keyword>
<sequence length="83" mass="8686">MIKRAIPAVLVAAMLAAPAFAATMTGTIKTIDPAKNDIVLQSGETFTLPAKFDLKKLKVGEKVSVTYLKHGGSMNASKVVAAK</sequence>
<protein>
    <submittedName>
        <fullName evidence="2">DUF1344 domain-containing protein</fullName>
    </submittedName>
</protein>
<feature type="signal peptide" evidence="1">
    <location>
        <begin position="1"/>
        <end position="21"/>
    </location>
</feature>
<feature type="chain" id="PRO_5032949630" evidence="1">
    <location>
        <begin position="22"/>
        <end position="83"/>
    </location>
</feature>
<evidence type="ECO:0000313" key="3">
    <source>
        <dbReference type="Proteomes" id="UP000510721"/>
    </source>
</evidence>
<evidence type="ECO:0000256" key="1">
    <source>
        <dbReference type="SAM" id="SignalP"/>
    </source>
</evidence>
<gene>
    <name evidence="2" type="ORF">FKV68_07725</name>
</gene>
<keyword evidence="3" id="KW-1185">Reference proteome</keyword>
<dbReference type="AlphaFoldDB" id="A0A859R266"/>
<accession>A0A859R266</accession>
<evidence type="ECO:0000313" key="2">
    <source>
        <dbReference type="EMBL" id="QLL63738.1"/>
    </source>
</evidence>